<dbReference type="AlphaFoldDB" id="A0A9N9I1R4"/>
<sequence>RDVVEPNDVTDEDTYDERSGEMVDDDTKSPGDIGVDDSLDELHYLLS</sequence>
<dbReference type="EMBL" id="CAJVPQ010009552">
    <property type="protein sequence ID" value="CAG8716263.1"/>
    <property type="molecule type" value="Genomic_DNA"/>
</dbReference>
<feature type="non-terminal residue" evidence="2">
    <location>
        <position position="1"/>
    </location>
</feature>
<gene>
    <name evidence="2" type="ORF">FCALED_LOCUS14174</name>
</gene>
<protein>
    <submittedName>
        <fullName evidence="2">14460_t:CDS:1</fullName>
    </submittedName>
</protein>
<name>A0A9N9I1R4_9GLOM</name>
<evidence type="ECO:0000256" key="1">
    <source>
        <dbReference type="SAM" id="MobiDB-lite"/>
    </source>
</evidence>
<evidence type="ECO:0000313" key="2">
    <source>
        <dbReference type="EMBL" id="CAG8716263.1"/>
    </source>
</evidence>
<feature type="compositionally biased region" description="Basic and acidic residues" evidence="1">
    <location>
        <begin position="16"/>
        <end position="29"/>
    </location>
</feature>
<comment type="caution">
    <text evidence="2">The sequence shown here is derived from an EMBL/GenBank/DDBJ whole genome shotgun (WGS) entry which is preliminary data.</text>
</comment>
<organism evidence="2 3">
    <name type="scientific">Funneliformis caledonium</name>
    <dbReference type="NCBI Taxonomy" id="1117310"/>
    <lineage>
        <taxon>Eukaryota</taxon>
        <taxon>Fungi</taxon>
        <taxon>Fungi incertae sedis</taxon>
        <taxon>Mucoromycota</taxon>
        <taxon>Glomeromycotina</taxon>
        <taxon>Glomeromycetes</taxon>
        <taxon>Glomerales</taxon>
        <taxon>Glomeraceae</taxon>
        <taxon>Funneliformis</taxon>
    </lineage>
</organism>
<proteinExistence type="predicted"/>
<reference evidence="2" key="1">
    <citation type="submission" date="2021-06" db="EMBL/GenBank/DDBJ databases">
        <authorList>
            <person name="Kallberg Y."/>
            <person name="Tangrot J."/>
            <person name="Rosling A."/>
        </authorList>
    </citation>
    <scope>NUCLEOTIDE SEQUENCE</scope>
    <source>
        <strain evidence="2">UK204</strain>
    </source>
</reference>
<evidence type="ECO:0000313" key="3">
    <source>
        <dbReference type="Proteomes" id="UP000789570"/>
    </source>
</evidence>
<keyword evidence="3" id="KW-1185">Reference proteome</keyword>
<feature type="region of interest" description="Disordered" evidence="1">
    <location>
        <begin position="1"/>
        <end position="37"/>
    </location>
</feature>
<accession>A0A9N9I1R4</accession>
<dbReference type="Proteomes" id="UP000789570">
    <property type="component" value="Unassembled WGS sequence"/>
</dbReference>